<reference evidence="1" key="1">
    <citation type="submission" date="2014-11" db="EMBL/GenBank/DDBJ databases">
        <authorList>
            <person name="Amaro Gonzalez C."/>
        </authorList>
    </citation>
    <scope>NUCLEOTIDE SEQUENCE</scope>
</reference>
<reference evidence="1" key="2">
    <citation type="journal article" date="2015" name="Fish Shellfish Immunol.">
        <title>Early steps in the European eel (Anguilla anguilla)-Vibrio vulnificus interaction in the gills: Role of the RtxA13 toxin.</title>
        <authorList>
            <person name="Callol A."/>
            <person name="Pajuelo D."/>
            <person name="Ebbesson L."/>
            <person name="Teles M."/>
            <person name="MacKenzie S."/>
            <person name="Amaro C."/>
        </authorList>
    </citation>
    <scope>NUCLEOTIDE SEQUENCE</scope>
</reference>
<dbReference type="EMBL" id="GBXM01073940">
    <property type="protein sequence ID" value="JAH34637.1"/>
    <property type="molecule type" value="Transcribed_RNA"/>
</dbReference>
<proteinExistence type="predicted"/>
<accession>A0A0E9S0C2</accession>
<organism evidence="1">
    <name type="scientific">Anguilla anguilla</name>
    <name type="common">European freshwater eel</name>
    <name type="synonym">Muraena anguilla</name>
    <dbReference type="NCBI Taxonomy" id="7936"/>
    <lineage>
        <taxon>Eukaryota</taxon>
        <taxon>Metazoa</taxon>
        <taxon>Chordata</taxon>
        <taxon>Craniata</taxon>
        <taxon>Vertebrata</taxon>
        <taxon>Euteleostomi</taxon>
        <taxon>Actinopterygii</taxon>
        <taxon>Neopterygii</taxon>
        <taxon>Teleostei</taxon>
        <taxon>Anguilliformes</taxon>
        <taxon>Anguillidae</taxon>
        <taxon>Anguilla</taxon>
    </lineage>
</organism>
<protein>
    <submittedName>
        <fullName evidence="1">Uncharacterized protein</fullName>
    </submittedName>
</protein>
<dbReference type="AlphaFoldDB" id="A0A0E9S0C2"/>
<evidence type="ECO:0000313" key="1">
    <source>
        <dbReference type="EMBL" id="JAH34637.1"/>
    </source>
</evidence>
<name>A0A0E9S0C2_ANGAN</name>
<sequence>MSSLFVVAQSLHLNDFINCCDTSNRNIIFMGLFVDNKH</sequence>